<sequence>MTGPQIPAATDVVLRAERDTLVPRLRTLPEADLKRPTVCSAWTVRDIVAHCGAALTGLAAGPAYRASHEQNQRDVEERRSWPLKQVIDEFDQGLADAGPAIRAAGGAKDLAALGTWIHGGDVREAIGLDDPYHSRGHQAALTLLSRCERVVRTPLVEIQLPTRRLTLGSALPGRPTARLTADVPDVLRLYTGRPVAPDRYQLSSATPEELVSAEW</sequence>
<keyword evidence="2" id="KW-0670">Pyruvate</keyword>
<name>A0A553ZPQ4_9ACTN</name>
<evidence type="ECO:0000313" key="3">
    <source>
        <dbReference type="Proteomes" id="UP000320888"/>
    </source>
</evidence>
<dbReference type="InterPro" id="IPR024344">
    <property type="entry name" value="MDMPI_metal-binding"/>
</dbReference>
<keyword evidence="2" id="KW-0413">Isomerase</keyword>
<gene>
    <name evidence="2" type="ORF">FNZ23_04510</name>
</gene>
<dbReference type="SUPFAM" id="SSF109854">
    <property type="entry name" value="DinB/YfiT-like putative metalloenzymes"/>
    <property type="match status" value="1"/>
</dbReference>
<dbReference type="RefSeq" id="WP_143939925.1">
    <property type="nucleotide sequence ID" value="NZ_VKLS01000025.1"/>
</dbReference>
<dbReference type="AlphaFoldDB" id="A0A553ZPQ4"/>
<comment type="caution">
    <text evidence="2">The sequence shown here is derived from an EMBL/GenBank/DDBJ whole genome shotgun (WGS) entry which is preliminary data.</text>
</comment>
<reference evidence="2 3" key="1">
    <citation type="submission" date="2019-07" db="EMBL/GenBank/DDBJ databases">
        <title>Draft genome for Streptomyces benahoarensis MZ03-48.</title>
        <authorList>
            <person name="Gonzalez-Pimentel J.L."/>
        </authorList>
    </citation>
    <scope>NUCLEOTIDE SEQUENCE [LARGE SCALE GENOMIC DNA]</scope>
    <source>
        <strain evidence="2 3">MZ03-48</strain>
    </source>
</reference>
<proteinExistence type="predicted"/>
<feature type="domain" description="Mycothiol-dependent maleylpyruvate isomerase metal-binding" evidence="1">
    <location>
        <begin position="14"/>
        <end position="117"/>
    </location>
</feature>
<keyword evidence="3" id="KW-1185">Reference proteome</keyword>
<protein>
    <submittedName>
        <fullName evidence="2">Maleylpyruvate isomerase family mycothiol-dependent enzyme</fullName>
    </submittedName>
</protein>
<dbReference type="GO" id="GO:0046872">
    <property type="term" value="F:metal ion binding"/>
    <property type="evidence" value="ECO:0007669"/>
    <property type="project" value="InterPro"/>
</dbReference>
<evidence type="ECO:0000259" key="1">
    <source>
        <dbReference type="Pfam" id="PF11716"/>
    </source>
</evidence>
<organism evidence="2 3">
    <name type="scientific">Streptomyces benahoarensis</name>
    <dbReference type="NCBI Taxonomy" id="2595054"/>
    <lineage>
        <taxon>Bacteria</taxon>
        <taxon>Bacillati</taxon>
        <taxon>Actinomycetota</taxon>
        <taxon>Actinomycetes</taxon>
        <taxon>Kitasatosporales</taxon>
        <taxon>Streptomycetaceae</taxon>
        <taxon>Streptomyces</taxon>
    </lineage>
</organism>
<dbReference type="InterPro" id="IPR017517">
    <property type="entry name" value="Maleyloyr_isom"/>
</dbReference>
<dbReference type="OrthoDB" id="154293at2"/>
<dbReference type="GO" id="GO:0016853">
    <property type="term" value="F:isomerase activity"/>
    <property type="evidence" value="ECO:0007669"/>
    <property type="project" value="UniProtKB-KW"/>
</dbReference>
<dbReference type="Pfam" id="PF11716">
    <property type="entry name" value="MDMPI_N"/>
    <property type="match status" value="1"/>
</dbReference>
<accession>A0A553ZPQ4</accession>
<dbReference type="InterPro" id="IPR034660">
    <property type="entry name" value="DinB/YfiT-like"/>
</dbReference>
<dbReference type="Proteomes" id="UP000320888">
    <property type="component" value="Unassembled WGS sequence"/>
</dbReference>
<dbReference type="Gene3D" id="1.20.120.450">
    <property type="entry name" value="dinb family like domain"/>
    <property type="match status" value="1"/>
</dbReference>
<evidence type="ECO:0000313" key="2">
    <source>
        <dbReference type="EMBL" id="TSB43449.1"/>
    </source>
</evidence>
<dbReference type="EMBL" id="VKLS01000025">
    <property type="protein sequence ID" value="TSB43449.1"/>
    <property type="molecule type" value="Genomic_DNA"/>
</dbReference>
<dbReference type="NCBIfam" id="TIGR03083">
    <property type="entry name" value="maleylpyruvate isomerase family mycothiol-dependent enzyme"/>
    <property type="match status" value="1"/>
</dbReference>